<dbReference type="eggNOG" id="KOG2166">
    <property type="taxonomic scope" value="Eukaryota"/>
</dbReference>
<name>G3B7Q7_CANTC</name>
<dbReference type="InterPro" id="IPR001373">
    <property type="entry name" value="Cullin_N"/>
</dbReference>
<dbReference type="Pfam" id="PF26557">
    <property type="entry name" value="Cullin_AB"/>
    <property type="match status" value="1"/>
</dbReference>
<dbReference type="InterPro" id="IPR016157">
    <property type="entry name" value="Cullin_CS"/>
</dbReference>
<dbReference type="KEGG" id="cten:18249143"/>
<evidence type="ECO:0000313" key="7">
    <source>
        <dbReference type="EMBL" id="EGV62297.1"/>
    </source>
</evidence>
<dbReference type="GO" id="GO:0031625">
    <property type="term" value="F:ubiquitin protein ligase binding"/>
    <property type="evidence" value="ECO:0007669"/>
    <property type="project" value="InterPro"/>
</dbReference>
<dbReference type="Gene3D" id="1.20.1310.10">
    <property type="entry name" value="Cullin Repeats"/>
    <property type="match status" value="4"/>
</dbReference>
<dbReference type="InterPro" id="IPR045093">
    <property type="entry name" value="Cullin"/>
</dbReference>
<accession>G3B7Q7</accession>
<dbReference type="OrthoDB" id="27073at2759"/>
<dbReference type="Proteomes" id="UP000000707">
    <property type="component" value="Unassembled WGS sequence"/>
</dbReference>
<dbReference type="InterPro" id="IPR036317">
    <property type="entry name" value="Cullin_homology_sf"/>
</dbReference>
<dbReference type="InterPro" id="IPR036390">
    <property type="entry name" value="WH_DNA-bd_sf"/>
</dbReference>
<proteinExistence type="inferred from homology"/>
<dbReference type="GO" id="GO:0016874">
    <property type="term" value="F:ligase activity"/>
    <property type="evidence" value="ECO:0007669"/>
    <property type="project" value="UniProtKB-KW"/>
</dbReference>
<evidence type="ECO:0000256" key="3">
    <source>
        <dbReference type="ARBA" id="ARBA00022843"/>
    </source>
</evidence>
<dbReference type="InterPro" id="IPR036388">
    <property type="entry name" value="WH-like_DNA-bd_sf"/>
</dbReference>
<dbReference type="HOGENOM" id="CLU_004747_6_1_1"/>
<comment type="similarity">
    <text evidence="1 4 5">Belongs to the cullin family.</text>
</comment>
<evidence type="ECO:0000313" key="8">
    <source>
        <dbReference type="Proteomes" id="UP000000707"/>
    </source>
</evidence>
<dbReference type="PROSITE" id="PS50069">
    <property type="entry name" value="CULLIN_2"/>
    <property type="match status" value="1"/>
</dbReference>
<keyword evidence="8" id="KW-1185">Reference proteome</keyword>
<dbReference type="Gene3D" id="3.30.230.130">
    <property type="entry name" value="Cullin, Chain C, Domain 2"/>
    <property type="match status" value="1"/>
</dbReference>
<reference evidence="7 8" key="1">
    <citation type="journal article" date="2011" name="Proc. Natl. Acad. Sci. U.S.A.">
        <title>Comparative genomics of xylose-fermenting fungi for enhanced biofuel production.</title>
        <authorList>
            <person name="Wohlbach D.J."/>
            <person name="Kuo A."/>
            <person name="Sato T.K."/>
            <person name="Potts K.M."/>
            <person name="Salamov A.A."/>
            <person name="LaButti K.M."/>
            <person name="Sun H."/>
            <person name="Clum A."/>
            <person name="Pangilinan J.L."/>
            <person name="Lindquist E.A."/>
            <person name="Lucas S."/>
            <person name="Lapidus A."/>
            <person name="Jin M."/>
            <person name="Gunawan C."/>
            <person name="Balan V."/>
            <person name="Dale B.E."/>
            <person name="Jeffries T.W."/>
            <person name="Zinkel R."/>
            <person name="Barry K.W."/>
            <person name="Grigoriev I.V."/>
            <person name="Gasch A.P."/>
        </authorList>
    </citation>
    <scope>NUCLEOTIDE SEQUENCE [LARGE SCALE GENOMIC DNA]</scope>
    <source>
        <strain evidence="8">ATCC 10573 / BCRC 21748 / CBS 615 / JCM 9827 / NBRC 10315 / NRRL Y-1498 / VKM Y-70</strain>
    </source>
</reference>
<dbReference type="GO" id="GO:0019005">
    <property type="term" value="C:SCF ubiquitin ligase complex"/>
    <property type="evidence" value="ECO:0007669"/>
    <property type="project" value="UniProtKB-ARBA"/>
</dbReference>
<dbReference type="InterPro" id="IPR059120">
    <property type="entry name" value="Cullin-like_AB"/>
</dbReference>
<dbReference type="SUPFAM" id="SSF75632">
    <property type="entry name" value="Cullin homology domain"/>
    <property type="match status" value="1"/>
</dbReference>
<dbReference type="PANTHER" id="PTHR11932">
    <property type="entry name" value="CULLIN"/>
    <property type="match status" value="1"/>
</dbReference>
<dbReference type="FunFam" id="1.10.10.10:FF:000014">
    <property type="entry name" value="Cullin 1"/>
    <property type="match status" value="1"/>
</dbReference>
<dbReference type="SMART" id="SM00884">
    <property type="entry name" value="Cullin_Nedd8"/>
    <property type="match status" value="1"/>
</dbReference>
<dbReference type="FunFam" id="1.20.1310.10:FF:000001">
    <property type="entry name" value="Cullin 3"/>
    <property type="match status" value="1"/>
</dbReference>
<dbReference type="Pfam" id="PF10557">
    <property type="entry name" value="Cullin_Nedd8"/>
    <property type="match status" value="1"/>
</dbReference>
<dbReference type="AlphaFoldDB" id="G3B7Q7"/>
<evidence type="ECO:0000256" key="5">
    <source>
        <dbReference type="RuleBase" id="RU003829"/>
    </source>
</evidence>
<organism evidence="8">
    <name type="scientific">Candida tenuis (strain ATCC 10573 / BCRC 21748 / CBS 615 / JCM 9827 / NBRC 10315 / NRRL Y-1498 / VKM Y-70)</name>
    <name type="common">Yeast</name>
    <name type="synonym">Yamadazyma tenuis</name>
    <dbReference type="NCBI Taxonomy" id="590646"/>
    <lineage>
        <taxon>Eukaryota</taxon>
        <taxon>Fungi</taxon>
        <taxon>Dikarya</taxon>
        <taxon>Ascomycota</taxon>
        <taxon>Saccharomycotina</taxon>
        <taxon>Pichiomycetes</taxon>
        <taxon>Debaryomycetaceae</taxon>
        <taxon>Yamadazyma</taxon>
    </lineage>
</organism>
<dbReference type="PROSITE" id="PS01256">
    <property type="entry name" value="CULLIN_1"/>
    <property type="match status" value="1"/>
</dbReference>
<feature type="domain" description="Cullin family profile" evidence="6">
    <location>
        <begin position="434"/>
        <end position="664"/>
    </location>
</feature>
<evidence type="ECO:0000256" key="4">
    <source>
        <dbReference type="PROSITE-ProRule" id="PRU00330"/>
    </source>
</evidence>
<evidence type="ECO:0000256" key="1">
    <source>
        <dbReference type="ARBA" id="ARBA00006019"/>
    </source>
</evidence>
<dbReference type="FunFam" id="1.20.1310.10:FF:000029">
    <property type="entry name" value="Cullin homolog 1"/>
    <property type="match status" value="1"/>
</dbReference>
<sequence length="791" mass="91517">MSQQQPLGSPIPFPASSDLNGTWAFIQPSLGLILGSSGDQGVTSKVYMNCYTAVYNYCTNKSRNGGSISDTGPTNPATTNSYSLAGSEIYSKLEKYLVKLITSLRKEPNESFLEFYVRRLNRFTIGAGYMNNVFDYMNRYWVQKERSDGRRDIYDVSTLCVLQWKAQMFVNNADRLIEEIMDQIERQRNNEIIDTNLISSAVKSLVYLGVDTQDLKKANLVVYINYFEKKFLEETAKYYRLESNEFLAEHNVVDYMKKCETRLNEEISRSNNYLEDHTKKALVDTLNTVLIKDHANEMYDQFISLLENNQLEHIQRMYKLMSRVPSTLEPLAESLERYIKNDAIKVIEEIKKGGESTNNDNEEVAAVTKAKKSNGPINPKTYVHSLISVYLKFNDVVNDAFEKDPIFIRALDNACRHFVNKNSIALVNPKSSSKTPEILARYADAFLRSSSKEADTYDMNTDNLMIVFKFVEDKDAFEENYRRMLAKRLINNTSKSEELEESVIKRLQEENSLEYTSKMNKMFVDMKSSEDLKMKMRDHLVEIDSSLKDFTPLILASSMWPFSKQPDYVVKFPQDLQDIIDNFTELYTKAHTGRQLDWLWNHGRSEIKANLSRKGKPAFTFIVTNVQLLILLAFNDRKTYSFSELQEVVGCPPHLLDNQITPLVKYKLFEQSPSGPQNQNKPNTTFTIVDEYKSRKLKVNFVSSLKSEQRQEDDEISKEISESRQLYLRACIVRIMKARKTISHPELYNEVVTQSLSRFHAKNTDVKKTITLLIEQNYMKRIDNSIYEYVA</sequence>
<evidence type="ECO:0000256" key="2">
    <source>
        <dbReference type="ARBA" id="ARBA00022499"/>
    </source>
</evidence>
<dbReference type="SMART" id="SM00182">
    <property type="entry name" value="CULLIN"/>
    <property type="match status" value="1"/>
</dbReference>
<evidence type="ECO:0000259" key="6">
    <source>
        <dbReference type="PROSITE" id="PS50069"/>
    </source>
</evidence>
<protein>
    <submittedName>
        <fullName evidence="7">SCF ubiquitin ligase</fullName>
    </submittedName>
</protein>
<dbReference type="STRING" id="590646.G3B7Q7"/>
<dbReference type="InterPro" id="IPR016158">
    <property type="entry name" value="Cullin_homology"/>
</dbReference>
<dbReference type="GeneID" id="18249143"/>
<dbReference type="EMBL" id="GL996527">
    <property type="protein sequence ID" value="EGV62297.1"/>
    <property type="molecule type" value="Genomic_DNA"/>
</dbReference>
<dbReference type="SUPFAM" id="SSF46785">
    <property type="entry name" value="Winged helix' DNA-binding domain"/>
    <property type="match status" value="1"/>
</dbReference>
<dbReference type="SUPFAM" id="SSF74788">
    <property type="entry name" value="Cullin repeat-like"/>
    <property type="match status" value="1"/>
</dbReference>
<keyword evidence="2" id="KW-1017">Isopeptide bond</keyword>
<dbReference type="Pfam" id="PF00888">
    <property type="entry name" value="Cullin"/>
    <property type="match status" value="1"/>
</dbReference>
<dbReference type="GO" id="GO:0031146">
    <property type="term" value="P:SCF-dependent proteasomal ubiquitin-dependent protein catabolic process"/>
    <property type="evidence" value="ECO:0007669"/>
    <property type="project" value="UniProtKB-ARBA"/>
</dbReference>
<keyword evidence="3" id="KW-0832">Ubl conjugation</keyword>
<dbReference type="InterPro" id="IPR019559">
    <property type="entry name" value="Cullin_neddylation_domain"/>
</dbReference>
<keyword evidence="7" id="KW-0436">Ligase</keyword>
<dbReference type="Gene3D" id="1.10.10.10">
    <property type="entry name" value="Winged helix-like DNA-binding domain superfamily/Winged helix DNA-binding domain"/>
    <property type="match status" value="1"/>
</dbReference>
<gene>
    <name evidence="7" type="ORF">CANTEDRAFT_126005</name>
</gene>
<dbReference type="InterPro" id="IPR016159">
    <property type="entry name" value="Cullin_repeat-like_dom_sf"/>
</dbReference>